<dbReference type="FunCoup" id="B4M1R0">
    <property type="interactions" value="21"/>
</dbReference>
<feature type="transmembrane region" description="Helical" evidence="6">
    <location>
        <begin position="236"/>
        <end position="257"/>
    </location>
</feature>
<comment type="subcellular location">
    <subcellularLocation>
        <location evidence="1 6">Cell membrane</location>
        <topology evidence="1 6">Multi-pass membrane protein</topology>
    </subcellularLocation>
</comment>
<keyword evidence="4 6" id="KW-1133">Transmembrane helix</keyword>
<dbReference type="eggNOG" id="ENOG502RW0J">
    <property type="taxonomic scope" value="Eukaryota"/>
</dbReference>
<feature type="transmembrane region" description="Helical" evidence="6">
    <location>
        <begin position="36"/>
        <end position="56"/>
    </location>
</feature>
<proteinExistence type="inferred from homology"/>
<evidence type="ECO:0000313" key="8">
    <source>
        <dbReference type="Proteomes" id="UP000008792"/>
    </source>
</evidence>
<feature type="transmembrane region" description="Helical" evidence="6">
    <location>
        <begin position="157"/>
        <end position="176"/>
    </location>
</feature>
<dbReference type="GO" id="GO:0007165">
    <property type="term" value="P:signal transduction"/>
    <property type="evidence" value="ECO:0007669"/>
    <property type="project" value="UniProtKB-KW"/>
</dbReference>
<comment type="similarity">
    <text evidence="6">Belongs to the insect chemoreceptor superfamily. Gustatory receptor (GR) family.</text>
</comment>
<dbReference type="HOGENOM" id="CLU_708378_0_0_1"/>
<dbReference type="OrthoDB" id="6366728at2759"/>
<dbReference type="EMBL" id="CH940651">
    <property type="protein sequence ID" value="EDW65614.1"/>
    <property type="molecule type" value="Genomic_DNA"/>
</dbReference>
<dbReference type="AlphaFoldDB" id="B4M1R0"/>
<sequence length="377" mass="43791">MGYHIDRVLRLHLRFYQLLGLHGLPLPGDAHPSRKAWLLQFWAGCLLTGFSTIAFVCLTSDDDYLYHDDAFSCFNDGMKYGFAEMAVLSIYGETLPGQRYHLARFWQLYGARTPPAGTLRQQLVQHRRYLIQLYGLVFLELVLLCLFVSVQDISHHILLFWSTFQPFVFLVHLRNTQFLLHLELLRQQLVQLECELGLLVEYSSFASVAASFAGFEDYLRRRVREKQLMYERIYELCISFSRAFSYSVLTVLLMIYIRITVDCYFLYYTIYMSIDNIDYYMLMPAVMQIPAFLYASQSCMQMVPRIAYQLHNILTTSSALSLQIQNFSLQILHEPVRIDCLGIIVLDNHLLTRIACAVCTYIIFTVQLMPKLSGSSI</sequence>
<dbReference type="STRING" id="7244.B4M1R0"/>
<evidence type="ECO:0000256" key="4">
    <source>
        <dbReference type="ARBA" id="ARBA00022989"/>
    </source>
</evidence>
<feature type="transmembrane region" description="Helical" evidence="6">
    <location>
        <begin position="129"/>
        <end position="150"/>
    </location>
</feature>
<organism evidence="7 8">
    <name type="scientific">Drosophila virilis</name>
    <name type="common">Fruit fly</name>
    <dbReference type="NCBI Taxonomy" id="7244"/>
    <lineage>
        <taxon>Eukaryota</taxon>
        <taxon>Metazoa</taxon>
        <taxon>Ecdysozoa</taxon>
        <taxon>Arthropoda</taxon>
        <taxon>Hexapoda</taxon>
        <taxon>Insecta</taxon>
        <taxon>Pterygota</taxon>
        <taxon>Neoptera</taxon>
        <taxon>Endopterygota</taxon>
        <taxon>Diptera</taxon>
        <taxon>Brachycera</taxon>
        <taxon>Muscomorpha</taxon>
        <taxon>Ephydroidea</taxon>
        <taxon>Drosophilidae</taxon>
        <taxon>Drosophila</taxon>
    </lineage>
</organism>
<keyword evidence="5 6" id="KW-0472">Membrane</keyword>
<evidence type="ECO:0000256" key="2">
    <source>
        <dbReference type="ARBA" id="ARBA00022475"/>
    </source>
</evidence>
<dbReference type="OMA" id="FGCANDA"/>
<accession>B4M1R0</accession>
<dbReference type="Pfam" id="PF08395">
    <property type="entry name" value="7tm_7"/>
    <property type="match status" value="1"/>
</dbReference>
<keyword evidence="8" id="KW-1185">Reference proteome</keyword>
<dbReference type="SMR" id="B4M1R0"/>
<reference evidence="7 8" key="1">
    <citation type="journal article" date="2007" name="Nature">
        <title>Evolution of genes and genomes on the Drosophila phylogeny.</title>
        <authorList>
            <consortium name="Drosophila 12 Genomes Consortium"/>
            <person name="Clark A.G."/>
            <person name="Eisen M.B."/>
            <person name="Smith D.R."/>
            <person name="Bergman C.M."/>
            <person name="Oliver B."/>
            <person name="Markow T.A."/>
            <person name="Kaufman T.C."/>
            <person name="Kellis M."/>
            <person name="Gelbart W."/>
            <person name="Iyer V.N."/>
            <person name="Pollard D.A."/>
            <person name="Sackton T.B."/>
            <person name="Larracuente A.M."/>
            <person name="Singh N.D."/>
            <person name="Abad J.P."/>
            <person name="Abt D.N."/>
            <person name="Adryan B."/>
            <person name="Aguade M."/>
            <person name="Akashi H."/>
            <person name="Anderson W.W."/>
            <person name="Aquadro C.F."/>
            <person name="Ardell D.H."/>
            <person name="Arguello R."/>
            <person name="Artieri C.G."/>
            <person name="Barbash D.A."/>
            <person name="Barker D."/>
            <person name="Barsanti P."/>
            <person name="Batterham P."/>
            <person name="Batzoglou S."/>
            <person name="Begun D."/>
            <person name="Bhutkar A."/>
            <person name="Blanco E."/>
            <person name="Bosak S.A."/>
            <person name="Bradley R.K."/>
            <person name="Brand A.D."/>
            <person name="Brent M.R."/>
            <person name="Brooks A.N."/>
            <person name="Brown R.H."/>
            <person name="Butlin R.K."/>
            <person name="Caggese C."/>
            <person name="Calvi B.R."/>
            <person name="Bernardo de Carvalho A."/>
            <person name="Caspi A."/>
            <person name="Castrezana S."/>
            <person name="Celniker S.E."/>
            <person name="Chang J.L."/>
            <person name="Chapple C."/>
            <person name="Chatterji S."/>
            <person name="Chinwalla A."/>
            <person name="Civetta A."/>
            <person name="Clifton S.W."/>
            <person name="Comeron J.M."/>
            <person name="Costello J.C."/>
            <person name="Coyne J.A."/>
            <person name="Daub J."/>
            <person name="David R.G."/>
            <person name="Delcher A.L."/>
            <person name="Delehaunty K."/>
            <person name="Do C.B."/>
            <person name="Ebling H."/>
            <person name="Edwards K."/>
            <person name="Eickbush T."/>
            <person name="Evans J.D."/>
            <person name="Filipski A."/>
            <person name="Findeiss S."/>
            <person name="Freyhult E."/>
            <person name="Fulton L."/>
            <person name="Fulton R."/>
            <person name="Garcia A.C."/>
            <person name="Gardiner A."/>
            <person name="Garfield D.A."/>
            <person name="Garvin B.E."/>
            <person name="Gibson G."/>
            <person name="Gilbert D."/>
            <person name="Gnerre S."/>
            <person name="Godfrey J."/>
            <person name="Good R."/>
            <person name="Gotea V."/>
            <person name="Gravely B."/>
            <person name="Greenberg A.J."/>
            <person name="Griffiths-Jones S."/>
            <person name="Gross S."/>
            <person name="Guigo R."/>
            <person name="Gustafson E.A."/>
            <person name="Haerty W."/>
            <person name="Hahn M.W."/>
            <person name="Halligan D.L."/>
            <person name="Halpern A.L."/>
            <person name="Halter G.M."/>
            <person name="Han M.V."/>
            <person name="Heger A."/>
            <person name="Hillier L."/>
            <person name="Hinrichs A.S."/>
            <person name="Holmes I."/>
            <person name="Hoskins R.A."/>
            <person name="Hubisz M.J."/>
            <person name="Hultmark D."/>
            <person name="Huntley M.A."/>
            <person name="Jaffe D.B."/>
            <person name="Jagadeeshan S."/>
            <person name="Jeck W.R."/>
            <person name="Johnson J."/>
            <person name="Jones C.D."/>
            <person name="Jordan W.C."/>
            <person name="Karpen G.H."/>
            <person name="Kataoka E."/>
            <person name="Keightley P.D."/>
            <person name="Kheradpour P."/>
            <person name="Kirkness E.F."/>
            <person name="Koerich L.B."/>
            <person name="Kristiansen K."/>
            <person name="Kudrna D."/>
            <person name="Kulathinal R.J."/>
            <person name="Kumar S."/>
            <person name="Kwok R."/>
            <person name="Lander E."/>
            <person name="Langley C.H."/>
            <person name="Lapoint R."/>
            <person name="Lazzaro B.P."/>
            <person name="Lee S.J."/>
            <person name="Levesque L."/>
            <person name="Li R."/>
            <person name="Lin C.F."/>
            <person name="Lin M.F."/>
            <person name="Lindblad-Toh K."/>
            <person name="Llopart A."/>
            <person name="Long M."/>
            <person name="Low L."/>
            <person name="Lozovsky E."/>
            <person name="Lu J."/>
            <person name="Luo M."/>
            <person name="Machado C.A."/>
            <person name="Makalowski W."/>
            <person name="Marzo M."/>
            <person name="Matsuda M."/>
            <person name="Matzkin L."/>
            <person name="McAllister B."/>
            <person name="McBride C.S."/>
            <person name="McKernan B."/>
            <person name="McKernan K."/>
            <person name="Mendez-Lago M."/>
            <person name="Minx P."/>
            <person name="Mollenhauer M.U."/>
            <person name="Montooth K."/>
            <person name="Mount S.M."/>
            <person name="Mu X."/>
            <person name="Myers E."/>
            <person name="Negre B."/>
            <person name="Newfeld S."/>
            <person name="Nielsen R."/>
            <person name="Noor M.A."/>
            <person name="O'Grady P."/>
            <person name="Pachter L."/>
            <person name="Papaceit M."/>
            <person name="Parisi M.J."/>
            <person name="Parisi M."/>
            <person name="Parts L."/>
            <person name="Pedersen J.S."/>
            <person name="Pesole G."/>
            <person name="Phillippy A.M."/>
            <person name="Ponting C.P."/>
            <person name="Pop M."/>
            <person name="Porcelli D."/>
            <person name="Powell J.R."/>
            <person name="Prohaska S."/>
            <person name="Pruitt K."/>
            <person name="Puig M."/>
            <person name="Quesneville H."/>
            <person name="Ram K.R."/>
            <person name="Rand D."/>
            <person name="Rasmussen M.D."/>
            <person name="Reed L.K."/>
            <person name="Reenan R."/>
            <person name="Reily A."/>
            <person name="Remington K.A."/>
            <person name="Rieger T.T."/>
            <person name="Ritchie M.G."/>
            <person name="Robin C."/>
            <person name="Rogers Y.H."/>
            <person name="Rohde C."/>
            <person name="Rozas J."/>
            <person name="Rubenfield M.J."/>
            <person name="Ruiz A."/>
            <person name="Russo S."/>
            <person name="Salzberg S.L."/>
            <person name="Sanchez-Gracia A."/>
            <person name="Saranga D.J."/>
            <person name="Sato H."/>
            <person name="Schaeffer S.W."/>
            <person name="Schatz M.C."/>
            <person name="Schlenke T."/>
            <person name="Schwartz R."/>
            <person name="Segarra C."/>
            <person name="Singh R.S."/>
            <person name="Sirot L."/>
            <person name="Sirota M."/>
            <person name="Sisneros N.B."/>
            <person name="Smith C.D."/>
            <person name="Smith T.F."/>
            <person name="Spieth J."/>
            <person name="Stage D.E."/>
            <person name="Stark A."/>
            <person name="Stephan W."/>
            <person name="Strausberg R.L."/>
            <person name="Strempel S."/>
            <person name="Sturgill D."/>
            <person name="Sutton G."/>
            <person name="Sutton G.G."/>
            <person name="Tao W."/>
            <person name="Teichmann S."/>
            <person name="Tobari Y.N."/>
            <person name="Tomimura Y."/>
            <person name="Tsolas J.M."/>
            <person name="Valente V.L."/>
            <person name="Venter E."/>
            <person name="Venter J.C."/>
            <person name="Vicario S."/>
            <person name="Vieira F.G."/>
            <person name="Vilella A.J."/>
            <person name="Villasante A."/>
            <person name="Walenz B."/>
            <person name="Wang J."/>
            <person name="Wasserman M."/>
            <person name="Watts T."/>
            <person name="Wilson D."/>
            <person name="Wilson R.K."/>
            <person name="Wing R.A."/>
            <person name="Wolfner M.F."/>
            <person name="Wong A."/>
            <person name="Wong G.K."/>
            <person name="Wu C.I."/>
            <person name="Wu G."/>
            <person name="Yamamoto D."/>
            <person name="Yang H.P."/>
            <person name="Yang S.P."/>
            <person name="Yorke J.A."/>
            <person name="Yoshida K."/>
            <person name="Zdobnov E."/>
            <person name="Zhang P."/>
            <person name="Zhang Y."/>
            <person name="Zimin A.V."/>
            <person name="Baldwin J."/>
            <person name="Abdouelleil A."/>
            <person name="Abdulkadir J."/>
            <person name="Abebe A."/>
            <person name="Abera B."/>
            <person name="Abreu J."/>
            <person name="Acer S.C."/>
            <person name="Aftuck L."/>
            <person name="Alexander A."/>
            <person name="An P."/>
            <person name="Anderson E."/>
            <person name="Anderson S."/>
            <person name="Arachi H."/>
            <person name="Azer M."/>
            <person name="Bachantsang P."/>
            <person name="Barry A."/>
            <person name="Bayul T."/>
            <person name="Berlin A."/>
            <person name="Bessette D."/>
            <person name="Bloom T."/>
            <person name="Blye J."/>
            <person name="Boguslavskiy L."/>
            <person name="Bonnet C."/>
            <person name="Boukhgalter B."/>
            <person name="Bourzgui I."/>
            <person name="Brown A."/>
            <person name="Cahill P."/>
            <person name="Channer S."/>
            <person name="Cheshatsang Y."/>
            <person name="Chuda L."/>
            <person name="Citroen M."/>
            <person name="Collymore A."/>
            <person name="Cooke P."/>
            <person name="Costello M."/>
            <person name="D'Aco K."/>
            <person name="Daza R."/>
            <person name="De Haan G."/>
            <person name="DeGray S."/>
            <person name="DeMaso C."/>
            <person name="Dhargay N."/>
            <person name="Dooley K."/>
            <person name="Dooley E."/>
            <person name="Doricent M."/>
            <person name="Dorje P."/>
            <person name="Dorjee K."/>
            <person name="Dupes A."/>
            <person name="Elong R."/>
            <person name="Falk J."/>
            <person name="Farina A."/>
            <person name="Faro S."/>
            <person name="Ferguson D."/>
            <person name="Fisher S."/>
            <person name="Foley C.D."/>
            <person name="Franke A."/>
            <person name="Friedrich D."/>
            <person name="Gadbois L."/>
            <person name="Gearin G."/>
            <person name="Gearin C.R."/>
            <person name="Giannoukos G."/>
            <person name="Goode T."/>
            <person name="Graham J."/>
            <person name="Grandbois E."/>
            <person name="Grewal S."/>
            <person name="Gyaltsen K."/>
            <person name="Hafez N."/>
            <person name="Hagos B."/>
            <person name="Hall J."/>
            <person name="Henson C."/>
            <person name="Hollinger A."/>
            <person name="Honan T."/>
            <person name="Huard M.D."/>
            <person name="Hughes L."/>
            <person name="Hurhula B."/>
            <person name="Husby M.E."/>
            <person name="Kamat A."/>
            <person name="Kanga B."/>
            <person name="Kashin S."/>
            <person name="Khazanovich D."/>
            <person name="Kisner P."/>
            <person name="Lance K."/>
            <person name="Lara M."/>
            <person name="Lee W."/>
            <person name="Lennon N."/>
            <person name="Letendre F."/>
            <person name="LeVine R."/>
            <person name="Lipovsky A."/>
            <person name="Liu X."/>
            <person name="Liu J."/>
            <person name="Liu S."/>
            <person name="Lokyitsang T."/>
            <person name="Lokyitsang Y."/>
            <person name="Lubonja R."/>
            <person name="Lui A."/>
            <person name="MacDonald P."/>
            <person name="Magnisalis V."/>
            <person name="Maru K."/>
            <person name="Matthews C."/>
            <person name="McCusker W."/>
            <person name="McDonough S."/>
            <person name="Mehta T."/>
            <person name="Meldrim J."/>
            <person name="Meneus L."/>
            <person name="Mihai O."/>
            <person name="Mihalev A."/>
            <person name="Mihova T."/>
            <person name="Mittelman R."/>
            <person name="Mlenga V."/>
            <person name="Montmayeur A."/>
            <person name="Mulrain L."/>
            <person name="Navidi A."/>
            <person name="Naylor J."/>
            <person name="Negash T."/>
            <person name="Nguyen T."/>
            <person name="Nguyen N."/>
            <person name="Nicol R."/>
            <person name="Norbu C."/>
            <person name="Norbu N."/>
            <person name="Novod N."/>
            <person name="O'Neill B."/>
            <person name="Osman S."/>
            <person name="Markiewicz E."/>
            <person name="Oyono O.L."/>
            <person name="Patti C."/>
            <person name="Phunkhang P."/>
            <person name="Pierre F."/>
            <person name="Priest M."/>
            <person name="Raghuraman S."/>
            <person name="Rege F."/>
            <person name="Reyes R."/>
            <person name="Rise C."/>
            <person name="Rogov P."/>
            <person name="Ross K."/>
            <person name="Ryan E."/>
            <person name="Settipalli S."/>
            <person name="Shea T."/>
            <person name="Sherpa N."/>
            <person name="Shi L."/>
            <person name="Shih D."/>
            <person name="Sparrow T."/>
            <person name="Spaulding J."/>
            <person name="Stalker J."/>
            <person name="Stange-Thomann N."/>
            <person name="Stavropoulos S."/>
            <person name="Stone C."/>
            <person name="Strader C."/>
            <person name="Tesfaye S."/>
            <person name="Thomson T."/>
            <person name="Thoulutsang Y."/>
            <person name="Thoulutsang D."/>
            <person name="Topham K."/>
            <person name="Topping I."/>
            <person name="Tsamla T."/>
            <person name="Vassiliev H."/>
            <person name="Vo A."/>
            <person name="Wangchuk T."/>
            <person name="Wangdi T."/>
            <person name="Weiand M."/>
            <person name="Wilkinson J."/>
            <person name="Wilson A."/>
            <person name="Yadav S."/>
            <person name="Young G."/>
            <person name="Yu Q."/>
            <person name="Zembek L."/>
            <person name="Zhong D."/>
            <person name="Zimmer A."/>
            <person name="Zwirko Z."/>
            <person name="Jaffe D.B."/>
            <person name="Alvarez P."/>
            <person name="Brockman W."/>
            <person name="Butler J."/>
            <person name="Chin C."/>
            <person name="Gnerre S."/>
            <person name="Grabherr M."/>
            <person name="Kleber M."/>
            <person name="Mauceli E."/>
            <person name="MacCallum I."/>
        </authorList>
    </citation>
    <scope>NUCLEOTIDE SEQUENCE [LARGE SCALE GENOMIC DNA]</scope>
    <source>
        <strain evidence="8">Tucson 15010-1051.87</strain>
    </source>
</reference>
<evidence type="ECO:0000256" key="6">
    <source>
        <dbReference type="RuleBase" id="RU363108"/>
    </source>
</evidence>
<evidence type="ECO:0000256" key="1">
    <source>
        <dbReference type="ARBA" id="ARBA00004651"/>
    </source>
</evidence>
<comment type="function">
    <text evidence="6">Gustatory receptor which mediates acceptance or avoidance behavior, depending on its substrates.</text>
</comment>
<dbReference type="InterPro" id="IPR013604">
    <property type="entry name" value="7TM_chemorcpt"/>
</dbReference>
<dbReference type="Proteomes" id="UP000008792">
    <property type="component" value="Unassembled WGS sequence"/>
</dbReference>
<keyword evidence="3 6" id="KW-0812">Transmembrane</keyword>
<dbReference type="KEGG" id="dvi:6631671"/>
<keyword evidence="6" id="KW-0675">Receptor</keyword>
<protein>
    <recommendedName>
        <fullName evidence="6">Gustatory receptor</fullName>
    </recommendedName>
</protein>
<dbReference type="InParanoid" id="B4M1R0"/>
<feature type="transmembrane region" description="Helical" evidence="6">
    <location>
        <begin position="277"/>
        <end position="295"/>
    </location>
</feature>
<keyword evidence="6" id="KW-0807">Transducer</keyword>
<gene>
    <name evidence="7" type="primary">Dvir\GJ19356</name>
    <name evidence="7" type="ORF">Dvir_GJ19356</name>
</gene>
<dbReference type="GO" id="GO:0005886">
    <property type="term" value="C:plasma membrane"/>
    <property type="evidence" value="ECO:0007669"/>
    <property type="project" value="UniProtKB-SubCell"/>
</dbReference>
<evidence type="ECO:0000313" key="7">
    <source>
        <dbReference type="EMBL" id="EDW65614.1"/>
    </source>
</evidence>
<comment type="caution">
    <text evidence="6">Lacks conserved residue(s) required for the propagation of feature annotation.</text>
</comment>
<dbReference type="PhylomeDB" id="B4M1R0"/>
<name>B4M1R0_DROVI</name>
<dbReference type="GO" id="GO:0050909">
    <property type="term" value="P:sensory perception of taste"/>
    <property type="evidence" value="ECO:0007669"/>
    <property type="project" value="InterPro"/>
</dbReference>
<keyword evidence="2 6" id="KW-1003">Cell membrane</keyword>
<evidence type="ECO:0000256" key="5">
    <source>
        <dbReference type="ARBA" id="ARBA00023136"/>
    </source>
</evidence>
<evidence type="ECO:0000256" key="3">
    <source>
        <dbReference type="ARBA" id="ARBA00022692"/>
    </source>
</evidence>